<feature type="binding site" evidence="3">
    <location>
        <begin position="107"/>
        <end position="108"/>
    </location>
    <ligand>
        <name>FAD</name>
        <dbReference type="ChEBI" id="CHEBI:57692"/>
    </ligand>
</feature>
<dbReference type="InterPro" id="IPR002937">
    <property type="entry name" value="Amino_oxidase"/>
</dbReference>
<dbReference type="InterPro" id="IPR050281">
    <property type="entry name" value="Flavin_monoamine_oxidase"/>
</dbReference>
<keyword evidence="6" id="KW-1185">Reference proteome</keyword>
<name>A0A9X5I6S8_9CYAN</name>
<dbReference type="PANTHER" id="PTHR10742">
    <property type="entry name" value="FLAVIN MONOAMINE OXIDASE"/>
    <property type="match status" value="1"/>
</dbReference>
<dbReference type="RefSeq" id="WP_039713962.1">
    <property type="nucleotide sequence ID" value="NZ_JTJC03000006.1"/>
</dbReference>
<dbReference type="Pfam" id="PF01593">
    <property type="entry name" value="Amino_oxidase"/>
    <property type="match status" value="1"/>
</dbReference>
<proteinExistence type="predicted"/>
<accession>A0A9X5I6S8</accession>
<dbReference type="GO" id="GO:0016491">
    <property type="term" value="F:oxidoreductase activity"/>
    <property type="evidence" value="ECO:0007669"/>
    <property type="project" value="UniProtKB-KW"/>
</dbReference>
<dbReference type="Gene3D" id="3.50.50.60">
    <property type="entry name" value="FAD/NAD(P)-binding domain"/>
    <property type="match status" value="1"/>
</dbReference>
<gene>
    <name evidence="5" type="ORF">QH73_0020755</name>
</gene>
<dbReference type="InterPro" id="IPR001613">
    <property type="entry name" value="Flavin_amine_oxidase"/>
</dbReference>
<keyword evidence="2" id="KW-0560">Oxidoreductase</keyword>
<dbReference type="SUPFAM" id="SSF51905">
    <property type="entry name" value="FAD/NAD(P)-binding domain"/>
    <property type="match status" value="1"/>
</dbReference>
<dbReference type="Gene3D" id="3.90.660.10">
    <property type="match status" value="1"/>
</dbReference>
<evidence type="ECO:0000313" key="6">
    <source>
        <dbReference type="Proteomes" id="UP000031532"/>
    </source>
</evidence>
<dbReference type="Gene3D" id="1.10.405.10">
    <property type="entry name" value="Guanine Nucleotide Dissociation Inhibitor, domain 1"/>
    <property type="match status" value="1"/>
</dbReference>
<evidence type="ECO:0000259" key="4">
    <source>
        <dbReference type="Pfam" id="PF01593"/>
    </source>
</evidence>
<feature type="binding site" evidence="3">
    <location>
        <position position="423"/>
    </location>
    <ligand>
        <name>substrate</name>
    </ligand>
</feature>
<feature type="binding site" evidence="3">
    <location>
        <position position="511"/>
    </location>
    <ligand>
        <name>FAD</name>
        <dbReference type="ChEBI" id="CHEBI:57692"/>
    </ligand>
</feature>
<evidence type="ECO:0000256" key="3">
    <source>
        <dbReference type="PIRSR" id="PIRSR601613-1"/>
    </source>
</evidence>
<dbReference type="OrthoDB" id="25353at2"/>
<protein>
    <submittedName>
        <fullName evidence="5">FAD-dependent oxidoreductase</fullName>
    </submittedName>
</protein>
<dbReference type="EMBL" id="JTJC03000006">
    <property type="protein sequence ID" value="NHC37034.1"/>
    <property type="molecule type" value="Genomic_DNA"/>
</dbReference>
<evidence type="ECO:0000256" key="2">
    <source>
        <dbReference type="ARBA" id="ARBA00023002"/>
    </source>
</evidence>
<comment type="cofactor">
    <cofactor evidence="1">
        <name>FAD</name>
        <dbReference type="ChEBI" id="CHEBI:57692"/>
    </cofactor>
</comment>
<dbReference type="Proteomes" id="UP000031532">
    <property type="component" value="Unassembled WGS sequence"/>
</dbReference>
<comment type="caution">
    <text evidence="5">The sequence shown here is derived from an EMBL/GenBank/DDBJ whole genome shotgun (WGS) entry which is preliminary data.</text>
</comment>
<dbReference type="SUPFAM" id="SSF54373">
    <property type="entry name" value="FAD-linked reductases, C-terminal domain"/>
    <property type="match status" value="1"/>
</dbReference>
<evidence type="ECO:0000256" key="1">
    <source>
        <dbReference type="ARBA" id="ARBA00001974"/>
    </source>
</evidence>
<dbReference type="PRINTS" id="PR00757">
    <property type="entry name" value="AMINEOXDASEF"/>
</dbReference>
<feature type="domain" description="Amine oxidase" evidence="4">
    <location>
        <begin position="87"/>
        <end position="538"/>
    </location>
</feature>
<dbReference type="PANTHER" id="PTHR10742:SF410">
    <property type="entry name" value="LYSINE-SPECIFIC HISTONE DEMETHYLASE 2"/>
    <property type="match status" value="1"/>
</dbReference>
<sequence length="548" mass="61181">MGRSLLFQDLKRAIKIGIYAKKNHLSISQGIEQIAQMQASAAQSTVRERETQLRGTALGNVAMQLERSYVSPQWERDVKIGIVGAGLAGLACGYELKQQGISATIYEAGDRIGGRCYSLGKTFPGAAKFPHQVIERGGELIDSQNKTILRWARQFQLTLEDVSQQPGEFACYFNGQHYTQSAILEEYQAFLAEVTRDLQEISATPTVDCFTSADARFDKINLLEYLEKRQVGDTIKAAMNAAYMAEYGLELEEQSCLNFLLVVRDIETSQASPFQIFSDERYHIVEGNEQIVRGLSQELQGQIELGMRLVRVRKNSTNRIEVTFDNGDRTIDVAYDAVVLAIPFPLLRQVELDANLELPDWKREAINKLDQATHAKMMLGFNGRPWADRGSSGASYSNLSHHQTTWETNPSQASRDRAILVDFSSGTRGATLDPNRVQTEAHLFLKDLEKVYPGAIAQATRDRAGDLFVHLENWTANPFAQGSYSCYKPGQFTTICGNEGKPVDNLFFAGEHTNSFYEWQGYMEGAALSGIKAASDILQHLKLTILRC</sequence>
<reference evidence="5 6" key="1">
    <citation type="journal article" date="2015" name="Genome Announc.">
        <title>Draft Genome Sequence of the Terrestrial Cyanobacterium Scytonema millei VB511283, Isolated from Eastern India.</title>
        <authorList>
            <person name="Sen D."/>
            <person name="Chandrababunaidu M.M."/>
            <person name="Singh D."/>
            <person name="Sanghi N."/>
            <person name="Ghorai A."/>
            <person name="Mishra G.P."/>
            <person name="Madduluri M."/>
            <person name="Adhikary S.P."/>
            <person name="Tripathy S."/>
        </authorList>
    </citation>
    <scope>NUCLEOTIDE SEQUENCE [LARGE SCALE GENOMIC DNA]</scope>
    <source>
        <strain evidence="5 6">VB511283</strain>
    </source>
</reference>
<evidence type="ECO:0000313" key="5">
    <source>
        <dbReference type="EMBL" id="NHC37034.1"/>
    </source>
</evidence>
<dbReference type="InterPro" id="IPR036188">
    <property type="entry name" value="FAD/NAD-bd_sf"/>
</dbReference>
<dbReference type="AlphaFoldDB" id="A0A9X5I6S8"/>
<organism evidence="5 6">
    <name type="scientific">Scytonema millei VB511283</name>
    <dbReference type="NCBI Taxonomy" id="1245923"/>
    <lineage>
        <taxon>Bacteria</taxon>
        <taxon>Bacillati</taxon>
        <taxon>Cyanobacteriota</taxon>
        <taxon>Cyanophyceae</taxon>
        <taxon>Nostocales</taxon>
        <taxon>Scytonemataceae</taxon>
        <taxon>Scytonema</taxon>
    </lineage>
</organism>